<feature type="chain" id="PRO_5031224274" description="Carboxypeptidase regulatory-like domain-containing protein" evidence="2">
    <location>
        <begin position="29"/>
        <end position="419"/>
    </location>
</feature>
<evidence type="ECO:0000256" key="1">
    <source>
        <dbReference type="SAM" id="MobiDB-lite"/>
    </source>
</evidence>
<dbReference type="EMBL" id="JAAVJD010000174">
    <property type="protein sequence ID" value="NJQ07590.1"/>
    <property type="molecule type" value="Genomic_DNA"/>
</dbReference>
<keyword evidence="4" id="KW-1185">Reference proteome</keyword>
<evidence type="ECO:0000256" key="2">
    <source>
        <dbReference type="SAM" id="SignalP"/>
    </source>
</evidence>
<proteinExistence type="predicted"/>
<gene>
    <name evidence="3" type="ORF">HCN56_18875</name>
</gene>
<reference evidence="3 4" key="1">
    <citation type="submission" date="2020-03" db="EMBL/GenBank/DDBJ databases">
        <title>Draft genome of Streptomyces sp. ventii, isolated from the Axial Seamount in the Pacific Ocean, and resequencing of the two type strains Streptomyces lonarensis strain NCL 716 and Streptomyces bohaiensis strain 11A07.</title>
        <authorList>
            <person name="Loughran R.M."/>
            <person name="Pfannmuller K.M."/>
            <person name="Wasson B.J."/>
            <person name="Deadmond M.C."/>
            <person name="Paddock B.E."/>
            <person name="Koyack M.J."/>
            <person name="Gallegos D.A."/>
            <person name="Mitchell E.A."/>
            <person name="Ushijima B."/>
            <person name="Saw J.H."/>
            <person name="Mcphail K.L."/>
            <person name="Videau P."/>
        </authorList>
    </citation>
    <scope>NUCLEOTIDE SEQUENCE [LARGE SCALE GENOMIC DNA]</scope>
    <source>
        <strain evidence="3 4">NCL716</strain>
    </source>
</reference>
<feature type="compositionally biased region" description="Low complexity" evidence="1">
    <location>
        <begin position="44"/>
        <end position="71"/>
    </location>
</feature>
<feature type="compositionally biased region" description="Low complexity" evidence="1">
    <location>
        <begin position="91"/>
        <end position="100"/>
    </location>
</feature>
<dbReference type="AlphaFoldDB" id="A0A7X6I0K3"/>
<keyword evidence="2" id="KW-0732">Signal</keyword>
<evidence type="ECO:0000313" key="4">
    <source>
        <dbReference type="Proteomes" id="UP000578686"/>
    </source>
</evidence>
<organism evidence="3 4">
    <name type="scientific">Streptomyces lonarensis</name>
    <dbReference type="NCBI Taxonomy" id="700599"/>
    <lineage>
        <taxon>Bacteria</taxon>
        <taxon>Bacillati</taxon>
        <taxon>Actinomycetota</taxon>
        <taxon>Actinomycetes</taxon>
        <taxon>Kitasatosporales</taxon>
        <taxon>Streptomycetaceae</taxon>
        <taxon>Streptomyces</taxon>
    </lineage>
</organism>
<dbReference type="Proteomes" id="UP000578686">
    <property type="component" value="Unassembled WGS sequence"/>
</dbReference>
<sequence>MPSPLPRRTARALATAAVVTLLAPTASATGLSAAAEPAFAVEAAPPAAPGAPEASAASEADAAHEASAADAAGGGSLPGAAAPAPPPSLRPLPASESLSATSSGADAVGQGLSLVSETPATRLDEARAALAEGPAAQSTQRLSVDGVGWATVLYAETRVDRSGSVDATAGAGSLRMDLGSATVEHGAVDARCTARADGTTDGAATLVDARLFPGRLAALRLDHAPAPNTEIELPSGLGRIVLNEQLRAPDGSLTVTALRVELAGQNPSRLAVGTVRCLPGSHAGTGEDVPAGDAAAHDGADGATEAGSGSEAADTPARTTATVHARAVEAGRGADVPGVVLELTDAQGRVAGVCVTTREGCTIEDVAPSSSTLCVVDAPSGYRLPQDREERCAGPFRVMAGDELRLHGAFTLERATARS</sequence>
<accession>A0A7X6I0K3</accession>
<evidence type="ECO:0000313" key="3">
    <source>
        <dbReference type="EMBL" id="NJQ07590.1"/>
    </source>
</evidence>
<protein>
    <recommendedName>
        <fullName evidence="5">Carboxypeptidase regulatory-like domain-containing protein</fullName>
    </recommendedName>
</protein>
<evidence type="ECO:0008006" key="5">
    <source>
        <dbReference type="Google" id="ProtNLM"/>
    </source>
</evidence>
<feature type="region of interest" description="Disordered" evidence="1">
    <location>
        <begin position="283"/>
        <end position="320"/>
    </location>
</feature>
<comment type="caution">
    <text evidence="3">The sequence shown here is derived from an EMBL/GenBank/DDBJ whole genome shotgun (WGS) entry which is preliminary data.</text>
</comment>
<feature type="region of interest" description="Disordered" evidence="1">
    <location>
        <begin position="44"/>
        <end position="105"/>
    </location>
</feature>
<dbReference type="RefSeq" id="WP_167972726.1">
    <property type="nucleotide sequence ID" value="NZ_BHZG01000080.1"/>
</dbReference>
<feature type="signal peptide" evidence="2">
    <location>
        <begin position="1"/>
        <end position="28"/>
    </location>
</feature>
<feature type="compositionally biased region" description="Low complexity" evidence="1">
    <location>
        <begin position="301"/>
        <end position="320"/>
    </location>
</feature>
<name>A0A7X6I0K3_9ACTN</name>